<evidence type="ECO:0000256" key="3">
    <source>
        <dbReference type="ARBA" id="ARBA00022737"/>
    </source>
</evidence>
<keyword evidence="3" id="KW-0677">Repeat</keyword>
<reference evidence="6 7" key="1">
    <citation type="submission" date="2022-05" db="EMBL/GenBank/DDBJ databases">
        <authorList>
            <consortium name="Genoscope - CEA"/>
            <person name="William W."/>
        </authorList>
    </citation>
    <scope>NUCLEOTIDE SEQUENCE [LARGE SCALE GENOMIC DNA]</scope>
</reference>
<dbReference type="SUPFAM" id="SSF50998">
    <property type="entry name" value="Quinoprotein alcohol dehydrogenase-like"/>
    <property type="match status" value="1"/>
</dbReference>
<dbReference type="InterPro" id="IPR011047">
    <property type="entry name" value="Quinoprotein_ADH-like_sf"/>
</dbReference>
<keyword evidence="7" id="KW-1185">Reference proteome</keyword>
<dbReference type="PROSITE" id="PS00678">
    <property type="entry name" value="WD_REPEATS_1"/>
    <property type="match status" value="1"/>
</dbReference>
<feature type="repeat" description="WD" evidence="5">
    <location>
        <begin position="10"/>
        <end position="51"/>
    </location>
</feature>
<comment type="subcellular location">
    <subcellularLocation>
        <location evidence="1">Nucleus</location>
    </subcellularLocation>
</comment>
<dbReference type="PROSITE" id="PS50294">
    <property type="entry name" value="WD_REPEATS_REGION"/>
    <property type="match status" value="3"/>
</dbReference>
<dbReference type="InterPro" id="IPR015943">
    <property type="entry name" value="WD40/YVTN_repeat-like_dom_sf"/>
</dbReference>
<organism evidence="6 7">
    <name type="scientific">Porites evermanni</name>
    <dbReference type="NCBI Taxonomy" id="104178"/>
    <lineage>
        <taxon>Eukaryota</taxon>
        <taxon>Metazoa</taxon>
        <taxon>Cnidaria</taxon>
        <taxon>Anthozoa</taxon>
        <taxon>Hexacorallia</taxon>
        <taxon>Scleractinia</taxon>
        <taxon>Fungiina</taxon>
        <taxon>Poritidae</taxon>
        <taxon>Porites</taxon>
    </lineage>
</organism>
<dbReference type="EMBL" id="CALNXI010001775">
    <property type="protein sequence ID" value="CAH3176783.1"/>
    <property type="molecule type" value="Genomic_DNA"/>
</dbReference>
<evidence type="ECO:0000256" key="2">
    <source>
        <dbReference type="ARBA" id="ARBA00022574"/>
    </source>
</evidence>
<feature type="repeat" description="WD" evidence="5">
    <location>
        <begin position="55"/>
        <end position="86"/>
    </location>
</feature>
<evidence type="ECO:0000256" key="5">
    <source>
        <dbReference type="PROSITE-ProRule" id="PRU00221"/>
    </source>
</evidence>
<dbReference type="Proteomes" id="UP001159427">
    <property type="component" value="Unassembled WGS sequence"/>
</dbReference>
<dbReference type="PANTHER" id="PTHR19848:SF0">
    <property type="entry name" value="NOTCHLESS PROTEIN HOMOLOG 1"/>
    <property type="match status" value="1"/>
</dbReference>
<evidence type="ECO:0008006" key="8">
    <source>
        <dbReference type="Google" id="ProtNLM"/>
    </source>
</evidence>
<protein>
    <recommendedName>
        <fullName evidence="8">WD repeat-containing protein 55 homolog</fullName>
    </recommendedName>
</protein>
<evidence type="ECO:0000313" key="6">
    <source>
        <dbReference type="EMBL" id="CAH3176783.1"/>
    </source>
</evidence>
<dbReference type="PROSITE" id="PS50082">
    <property type="entry name" value="WD_REPEATS_2"/>
    <property type="match status" value="4"/>
</dbReference>
<feature type="repeat" description="WD" evidence="5">
    <location>
        <begin position="620"/>
        <end position="651"/>
    </location>
</feature>
<dbReference type="Gene3D" id="2.130.10.10">
    <property type="entry name" value="YVTN repeat-like/Quinoprotein amine dehydrogenase"/>
    <property type="match status" value="5"/>
</dbReference>
<sequence>MAMEKLAVIKDTHNKGITALSYNPMKHEILVGFEDGVIKVWDYSTGEAGKLLRSVREHDGWVTSFLFWGDAKLLFSAANDGTIIAWGSGGAVYDRIPIGSPVYCMAWNARRNQIVAAVDSTVQVFNMRDPGREIGHVIDTKAYVSKEHSDIVKCVVCYESRVYSGGYDQRFIVYDSTFSYKGNKSLSVVTKVTKAHDAGIICMCLARDSDNNTWVLSGAFDKVVKVWSQDGQVMHKFDGFSTAVTGVCYVKPIKTIWVAAGTEEAAMYDPKSGENVTDFIGTFQDEENNGFPLVMFHYISDLGHVIGTNSRRHLILWKYNSSGCLTTLKNKCAMESLTYTRKVPLLIFSGGSNGHVSKWERLQSNNFMYSKEIFLQSEAKSRLTAQIAAKYDWHGPKRILGNESRPKPSFLNTVNQLSSASEHTSNISLLRSIFVENLDLLVVASEDNNIYVWGFDEDAVKVLENMRPADENLIYKYAILLGEKAFKPIKKDKEGSKEHDSVTNRVAGFICKHVFTEHSSCVTGLAVVGKETGYNTTYLLSAGWDRRIFLWDLEKACFHDTFRNTDPSALESEELASDGIIMDLTYSLERNEFAYASSDKLVYIRQFSERGAEMTLSAVLQGHEAEVTQVRWNAVLTKWITGSEDGTIRVWRADGMACDLVLSAQGAVSALCIDQVNGCIVAGVQEIISAGKSAGSRKYRLVLFVLLIDGEIKANQNSPNICAVPTFMPLQMLAIYTFSFPGFQVITLSKSTVEKCHLLTMFSFPRVYDPESRKIVQKNLGHNDSVRCIIHIPERSQYVSASWDKTVRIWNAYKKSRKKPAKDTTEFADS</sequence>
<comment type="caution">
    <text evidence="6">The sequence shown here is derived from an EMBL/GenBank/DDBJ whole genome shotgun (WGS) entry which is preliminary data.</text>
</comment>
<dbReference type="Pfam" id="PF00400">
    <property type="entry name" value="WD40"/>
    <property type="match status" value="6"/>
</dbReference>
<dbReference type="SUPFAM" id="SSF50978">
    <property type="entry name" value="WD40 repeat-like"/>
    <property type="match status" value="1"/>
</dbReference>
<proteinExistence type="predicted"/>
<keyword evidence="4" id="KW-0539">Nucleus</keyword>
<dbReference type="InterPro" id="IPR036322">
    <property type="entry name" value="WD40_repeat_dom_sf"/>
</dbReference>
<accession>A0ABN8RCZ5</accession>
<dbReference type="InterPro" id="IPR019775">
    <property type="entry name" value="WD40_repeat_CS"/>
</dbReference>
<evidence type="ECO:0000256" key="4">
    <source>
        <dbReference type="ARBA" id="ARBA00023242"/>
    </source>
</evidence>
<evidence type="ECO:0000313" key="7">
    <source>
        <dbReference type="Proteomes" id="UP001159427"/>
    </source>
</evidence>
<dbReference type="SMART" id="SM00320">
    <property type="entry name" value="WD40"/>
    <property type="match status" value="12"/>
</dbReference>
<keyword evidence="2 5" id="KW-0853">WD repeat</keyword>
<evidence type="ECO:0000256" key="1">
    <source>
        <dbReference type="ARBA" id="ARBA00004123"/>
    </source>
</evidence>
<dbReference type="InterPro" id="IPR001680">
    <property type="entry name" value="WD40_rpt"/>
</dbReference>
<dbReference type="PANTHER" id="PTHR19848">
    <property type="entry name" value="WD40 REPEAT PROTEIN"/>
    <property type="match status" value="1"/>
</dbReference>
<feature type="repeat" description="WD" evidence="5">
    <location>
        <begin position="779"/>
        <end position="811"/>
    </location>
</feature>
<name>A0ABN8RCZ5_9CNID</name>
<gene>
    <name evidence="6" type="ORF">PEVE_00010827</name>
</gene>